<proteinExistence type="predicted"/>
<evidence type="ECO:0000313" key="4">
    <source>
        <dbReference type="Proteomes" id="UP000320011"/>
    </source>
</evidence>
<reference evidence="3 4" key="1">
    <citation type="submission" date="2019-07" db="EMBL/GenBank/DDBJ databases">
        <authorList>
            <person name="Duangmal K."/>
            <person name="Teo W.F.A."/>
        </authorList>
    </citation>
    <scope>NUCLEOTIDE SEQUENCE [LARGE SCALE GENOMIC DNA]</scope>
    <source>
        <strain evidence="3 4">TBRC 6029</strain>
    </source>
</reference>
<dbReference type="Proteomes" id="UP000320011">
    <property type="component" value="Unassembled WGS sequence"/>
</dbReference>
<feature type="region of interest" description="Disordered" evidence="2">
    <location>
        <begin position="57"/>
        <end position="103"/>
    </location>
</feature>
<evidence type="ECO:0000256" key="2">
    <source>
        <dbReference type="SAM" id="MobiDB-lite"/>
    </source>
</evidence>
<accession>A0A558AHL6</accession>
<feature type="compositionally biased region" description="Basic and acidic residues" evidence="2">
    <location>
        <begin position="68"/>
        <end position="84"/>
    </location>
</feature>
<organism evidence="3 4">
    <name type="scientific">Amycolatopsis rhizosphaerae</name>
    <dbReference type="NCBI Taxonomy" id="2053003"/>
    <lineage>
        <taxon>Bacteria</taxon>
        <taxon>Bacillati</taxon>
        <taxon>Actinomycetota</taxon>
        <taxon>Actinomycetes</taxon>
        <taxon>Pseudonocardiales</taxon>
        <taxon>Pseudonocardiaceae</taxon>
        <taxon>Amycolatopsis</taxon>
    </lineage>
</organism>
<name>A0A558AHL6_9PSEU</name>
<protein>
    <recommendedName>
        <fullName evidence="5">Integrase SAM-like N-terminal domain-containing protein</fullName>
    </recommendedName>
</protein>
<comment type="caution">
    <text evidence="3">The sequence shown here is derived from an EMBL/GenBank/DDBJ whole genome shotgun (WGS) entry which is preliminary data.</text>
</comment>
<gene>
    <name evidence="3" type="ORF">FNH05_32900</name>
</gene>
<dbReference type="OrthoDB" id="4529782at2"/>
<keyword evidence="1" id="KW-0238">DNA-binding</keyword>
<dbReference type="EMBL" id="VJWX01000552">
    <property type="protein sequence ID" value="TVT23750.1"/>
    <property type="molecule type" value="Genomic_DNA"/>
</dbReference>
<dbReference type="GO" id="GO:0003677">
    <property type="term" value="F:DNA binding"/>
    <property type="evidence" value="ECO:0007669"/>
    <property type="project" value="UniProtKB-KW"/>
</dbReference>
<dbReference type="InterPro" id="IPR010998">
    <property type="entry name" value="Integrase_recombinase_N"/>
</dbReference>
<sequence length="103" mass="11672">MATDQRRGTWVDPAAGRTTLAQWVACWLPALDLDERTLESYRSRLRCHSLPRFGHAALGAPELPQNEQQKRGVNDHPRSNEGTRKPLRPVQTTESKGITKKWA</sequence>
<keyword evidence="4" id="KW-1185">Reference proteome</keyword>
<dbReference type="RefSeq" id="WP_144592739.1">
    <property type="nucleotide sequence ID" value="NZ_VJWX01000552.1"/>
</dbReference>
<evidence type="ECO:0000256" key="1">
    <source>
        <dbReference type="ARBA" id="ARBA00023125"/>
    </source>
</evidence>
<evidence type="ECO:0000313" key="3">
    <source>
        <dbReference type="EMBL" id="TVT23750.1"/>
    </source>
</evidence>
<reference evidence="3 4" key="2">
    <citation type="submission" date="2019-08" db="EMBL/GenBank/DDBJ databases">
        <title>Amycolatopsis acidicola sp. nov., isolated from peat swamp forest soil.</title>
        <authorList>
            <person name="Srisuk N."/>
        </authorList>
    </citation>
    <scope>NUCLEOTIDE SEQUENCE [LARGE SCALE GENOMIC DNA]</scope>
    <source>
        <strain evidence="3 4">TBRC 6029</strain>
    </source>
</reference>
<dbReference type="Gene3D" id="1.10.150.130">
    <property type="match status" value="1"/>
</dbReference>
<evidence type="ECO:0008006" key="5">
    <source>
        <dbReference type="Google" id="ProtNLM"/>
    </source>
</evidence>
<dbReference type="AlphaFoldDB" id="A0A558AHL6"/>